<gene>
    <name evidence="1" type="ORF">Ttaiw_00526</name>
</gene>
<dbReference type="Proteomes" id="UP000317763">
    <property type="component" value="Unassembled WGS sequence"/>
</dbReference>
<protein>
    <submittedName>
        <fullName evidence="1">Uncharacterized protein</fullName>
    </submittedName>
</protein>
<sequence length="34" mass="3662">MTATTAELVHVAPDGTRHPCAVMQQTLMPVPKTE</sequence>
<proteinExistence type="predicted"/>
<organism evidence="1 2">
    <name type="scientific">Tepidimonas taiwanensis</name>
    <dbReference type="NCBI Taxonomy" id="307486"/>
    <lineage>
        <taxon>Bacteria</taxon>
        <taxon>Pseudomonadati</taxon>
        <taxon>Pseudomonadota</taxon>
        <taxon>Betaproteobacteria</taxon>
        <taxon>Burkholderiales</taxon>
        <taxon>Tepidimonas</taxon>
    </lineage>
</organism>
<dbReference type="AlphaFoldDB" id="A0A554XCP4"/>
<reference evidence="1 2" key="1">
    <citation type="submission" date="2019-07" db="EMBL/GenBank/DDBJ databases">
        <title>Tepidimonas taiwanensis I1-1 draft genome.</title>
        <authorList>
            <person name="Da Costa M.S."/>
            <person name="Froufe H.J.C."/>
            <person name="Egas C."/>
            <person name="Albuquerque L."/>
        </authorList>
    </citation>
    <scope>NUCLEOTIDE SEQUENCE [LARGE SCALE GENOMIC DNA]</scope>
    <source>
        <strain evidence="1 2">I1-1</strain>
    </source>
</reference>
<dbReference type="EMBL" id="VJOM01000003">
    <property type="protein sequence ID" value="TSE33600.1"/>
    <property type="molecule type" value="Genomic_DNA"/>
</dbReference>
<accession>A0A554XCP4</accession>
<evidence type="ECO:0000313" key="2">
    <source>
        <dbReference type="Proteomes" id="UP000317763"/>
    </source>
</evidence>
<name>A0A554XCP4_9BURK</name>
<evidence type="ECO:0000313" key="1">
    <source>
        <dbReference type="EMBL" id="TSE33600.1"/>
    </source>
</evidence>
<keyword evidence="2" id="KW-1185">Reference proteome</keyword>
<comment type="caution">
    <text evidence="1">The sequence shown here is derived from an EMBL/GenBank/DDBJ whole genome shotgun (WGS) entry which is preliminary data.</text>
</comment>
<dbReference type="STRING" id="307486.GCA_000807215_01157"/>